<dbReference type="SUPFAM" id="SSF53448">
    <property type="entry name" value="Nucleotide-diphospho-sugar transferases"/>
    <property type="match status" value="1"/>
</dbReference>
<evidence type="ECO:0000256" key="1">
    <source>
        <dbReference type="ARBA" id="ARBA00007677"/>
    </source>
</evidence>
<gene>
    <name evidence="3" type="ORF">R3P38DRAFT_1752966</name>
</gene>
<comment type="caution">
    <text evidence="3">The sequence shown here is derived from an EMBL/GenBank/DDBJ whole genome shotgun (WGS) entry which is preliminary data.</text>
</comment>
<proteinExistence type="inferred from homology"/>
<organism evidence="3 4">
    <name type="scientific">Favolaschia claudopus</name>
    <dbReference type="NCBI Taxonomy" id="2862362"/>
    <lineage>
        <taxon>Eukaryota</taxon>
        <taxon>Fungi</taxon>
        <taxon>Dikarya</taxon>
        <taxon>Basidiomycota</taxon>
        <taxon>Agaricomycotina</taxon>
        <taxon>Agaricomycetes</taxon>
        <taxon>Agaricomycetidae</taxon>
        <taxon>Agaricales</taxon>
        <taxon>Marasmiineae</taxon>
        <taxon>Mycenaceae</taxon>
        <taxon>Favolaschia</taxon>
    </lineage>
</organism>
<dbReference type="EMBL" id="JAWWNJ010000008">
    <property type="protein sequence ID" value="KAK7050386.1"/>
    <property type="molecule type" value="Genomic_DNA"/>
</dbReference>
<dbReference type="Proteomes" id="UP001362999">
    <property type="component" value="Unassembled WGS sequence"/>
</dbReference>
<dbReference type="PANTHER" id="PTHR31121:SF6">
    <property type="entry name" value="ALPHA-1,2 MANNOSYLTRANSFERASE KTR1"/>
    <property type="match status" value="1"/>
</dbReference>
<dbReference type="PANTHER" id="PTHR31121">
    <property type="entry name" value="ALPHA-1,2 MANNOSYLTRANSFERASE KTR1"/>
    <property type="match status" value="1"/>
</dbReference>
<name>A0AAW0DGI0_9AGAR</name>
<keyword evidence="2" id="KW-0808">Transferase</keyword>
<evidence type="ECO:0000313" key="3">
    <source>
        <dbReference type="EMBL" id="KAK7050386.1"/>
    </source>
</evidence>
<dbReference type="AlphaFoldDB" id="A0AAW0DGI0"/>
<reference evidence="3 4" key="1">
    <citation type="journal article" date="2024" name="J Genomics">
        <title>Draft genome sequencing and assembly of Favolaschia claudopus CIRM-BRFM 2984 isolated from oak limbs.</title>
        <authorList>
            <person name="Navarro D."/>
            <person name="Drula E."/>
            <person name="Chaduli D."/>
            <person name="Cazenave R."/>
            <person name="Ahrendt S."/>
            <person name="Wang J."/>
            <person name="Lipzen A."/>
            <person name="Daum C."/>
            <person name="Barry K."/>
            <person name="Grigoriev I.V."/>
            <person name="Favel A."/>
            <person name="Rosso M.N."/>
            <person name="Martin F."/>
        </authorList>
    </citation>
    <scope>NUCLEOTIDE SEQUENCE [LARGE SCALE GENOMIC DNA]</scope>
    <source>
        <strain evidence="3 4">CIRM-BRFM 2984</strain>
    </source>
</reference>
<dbReference type="Gene3D" id="3.90.550.10">
    <property type="entry name" value="Spore Coat Polysaccharide Biosynthesis Protein SpsA, Chain A"/>
    <property type="match status" value="1"/>
</dbReference>
<comment type="similarity">
    <text evidence="1">Belongs to the glycosyltransferase 15 family.</text>
</comment>
<dbReference type="GO" id="GO:0000026">
    <property type="term" value="F:alpha-1,2-mannosyltransferase activity"/>
    <property type="evidence" value="ECO:0007669"/>
    <property type="project" value="TreeGrafter"/>
</dbReference>
<dbReference type="GO" id="GO:0016020">
    <property type="term" value="C:membrane"/>
    <property type="evidence" value="ECO:0007669"/>
    <property type="project" value="InterPro"/>
</dbReference>
<dbReference type="GO" id="GO:0005794">
    <property type="term" value="C:Golgi apparatus"/>
    <property type="evidence" value="ECO:0007669"/>
    <property type="project" value="TreeGrafter"/>
</dbReference>
<dbReference type="GO" id="GO:0000032">
    <property type="term" value="P:cell wall mannoprotein biosynthetic process"/>
    <property type="evidence" value="ECO:0007669"/>
    <property type="project" value="TreeGrafter"/>
</dbReference>
<keyword evidence="4" id="KW-1185">Reference proteome</keyword>
<accession>A0AAW0DGI0</accession>
<dbReference type="InterPro" id="IPR029044">
    <property type="entry name" value="Nucleotide-diphossugar_trans"/>
</dbReference>
<dbReference type="InterPro" id="IPR002685">
    <property type="entry name" value="Glyco_trans_15"/>
</dbReference>
<protein>
    <submittedName>
        <fullName evidence="3">Glycolipid 2-alpha-mannosyltransferase-domain-containing protein</fullName>
    </submittedName>
</protein>
<evidence type="ECO:0000256" key="2">
    <source>
        <dbReference type="ARBA" id="ARBA00022679"/>
    </source>
</evidence>
<sequence>MCRFNSGFFFRHELLAKYRWYWRIEPDVMFYCTLSFDPFVYMEKQNKTYTFTIALYEWAATIPTLWDTVNGVSSLVLLSCGFCAPDFALLASSSTFHHERSANPVLFMKQTPDTVAPANAMGFLSLPAIEYEDKRGHRLRLQRHRRHRHLRCWIEI</sequence>
<evidence type="ECO:0000313" key="4">
    <source>
        <dbReference type="Proteomes" id="UP001362999"/>
    </source>
</evidence>
<dbReference type="Pfam" id="PF01793">
    <property type="entry name" value="Glyco_transf_15"/>
    <property type="match status" value="1"/>
</dbReference>
<dbReference type="GO" id="GO:0006487">
    <property type="term" value="P:protein N-linked glycosylation"/>
    <property type="evidence" value="ECO:0007669"/>
    <property type="project" value="TreeGrafter"/>
</dbReference>